<dbReference type="InterPro" id="IPR043128">
    <property type="entry name" value="Rev_trsase/Diguanyl_cyclase"/>
</dbReference>
<dbReference type="InterPro" id="IPR029787">
    <property type="entry name" value="Nucleotide_cyclase"/>
</dbReference>
<feature type="domain" description="GGDEF" evidence="1">
    <location>
        <begin position="454"/>
        <end position="583"/>
    </location>
</feature>
<dbReference type="EMBL" id="FQXK01000013">
    <property type="protein sequence ID" value="SHI15074.1"/>
    <property type="molecule type" value="Genomic_DNA"/>
</dbReference>
<dbReference type="CDD" id="cd01949">
    <property type="entry name" value="GGDEF"/>
    <property type="match status" value="1"/>
</dbReference>
<dbReference type="InterPro" id="IPR050469">
    <property type="entry name" value="Diguanylate_Cyclase"/>
</dbReference>
<dbReference type="FunFam" id="3.30.70.270:FF:000001">
    <property type="entry name" value="Diguanylate cyclase domain protein"/>
    <property type="match status" value="1"/>
</dbReference>
<dbReference type="GO" id="GO:0043709">
    <property type="term" value="P:cell adhesion involved in single-species biofilm formation"/>
    <property type="evidence" value="ECO:0007669"/>
    <property type="project" value="TreeGrafter"/>
</dbReference>
<dbReference type="PANTHER" id="PTHR45138">
    <property type="entry name" value="REGULATORY COMPONENTS OF SENSORY TRANSDUCTION SYSTEM"/>
    <property type="match status" value="1"/>
</dbReference>
<evidence type="ECO:0000259" key="1">
    <source>
        <dbReference type="PROSITE" id="PS50887"/>
    </source>
</evidence>
<dbReference type="SMART" id="SM01204">
    <property type="entry name" value="FIST_C"/>
    <property type="match status" value="1"/>
</dbReference>
<dbReference type="InterPro" id="IPR000160">
    <property type="entry name" value="GGDEF_dom"/>
</dbReference>
<dbReference type="SMART" id="SM00897">
    <property type="entry name" value="FIST"/>
    <property type="match status" value="1"/>
</dbReference>
<protein>
    <submittedName>
        <fullName evidence="2">Diguanylate cyclase (GGDEF) domain-containing protein</fullName>
    </submittedName>
</protein>
<evidence type="ECO:0000313" key="2">
    <source>
        <dbReference type="EMBL" id="SHI15074.1"/>
    </source>
</evidence>
<name>A0A1M5YTF1_BUTFI</name>
<dbReference type="Pfam" id="PF08495">
    <property type="entry name" value="FIST"/>
    <property type="match status" value="1"/>
</dbReference>
<dbReference type="Gene3D" id="3.30.70.270">
    <property type="match status" value="1"/>
</dbReference>
<dbReference type="InterPro" id="IPR019494">
    <property type="entry name" value="FIST_C"/>
</dbReference>
<keyword evidence="3" id="KW-1185">Reference proteome</keyword>
<dbReference type="AlphaFoldDB" id="A0A1M5YTF1"/>
<dbReference type="Pfam" id="PF00990">
    <property type="entry name" value="GGDEF"/>
    <property type="match status" value="1"/>
</dbReference>
<dbReference type="SMART" id="SM00267">
    <property type="entry name" value="GGDEF"/>
    <property type="match status" value="1"/>
</dbReference>
<dbReference type="OrthoDB" id="9807794at2"/>
<dbReference type="GO" id="GO:0005886">
    <property type="term" value="C:plasma membrane"/>
    <property type="evidence" value="ECO:0007669"/>
    <property type="project" value="TreeGrafter"/>
</dbReference>
<evidence type="ECO:0000313" key="3">
    <source>
        <dbReference type="Proteomes" id="UP000184278"/>
    </source>
</evidence>
<gene>
    <name evidence="2" type="ORF">SAMN02745229_01672</name>
</gene>
<accession>A0A1M5YTF1</accession>
<proteinExistence type="predicted"/>
<dbReference type="SUPFAM" id="SSF55073">
    <property type="entry name" value="Nucleotide cyclase"/>
    <property type="match status" value="1"/>
</dbReference>
<dbReference type="NCBIfam" id="TIGR00254">
    <property type="entry name" value="GGDEF"/>
    <property type="match status" value="1"/>
</dbReference>
<dbReference type="InterPro" id="IPR013702">
    <property type="entry name" value="FIST_domain_N"/>
</dbReference>
<reference evidence="3" key="1">
    <citation type="submission" date="2016-11" db="EMBL/GenBank/DDBJ databases">
        <authorList>
            <person name="Varghese N."/>
            <person name="Submissions S."/>
        </authorList>
    </citation>
    <scope>NUCLEOTIDE SEQUENCE [LARGE SCALE GENOMIC DNA]</scope>
    <source>
        <strain evidence="3">DSM 3071</strain>
    </source>
</reference>
<dbReference type="GO" id="GO:1902201">
    <property type="term" value="P:negative regulation of bacterial-type flagellum-dependent cell motility"/>
    <property type="evidence" value="ECO:0007669"/>
    <property type="project" value="TreeGrafter"/>
</dbReference>
<sequence>MKQFLYEIASERKADNVFLDARKFAAEHKDWLPVAHIYYGCTQLDKAMEMVSYLKELFPGIIVAGTSSCGEIKDGHLTDRSIQLTLSFFENTKVETIIFDCRDKSEYDNGILMKEKVDSIPDAKAVEVLFPTHAGLHVQKFFDALELCNESVAVFGAAAGKYEYDSDTFVFNEEGISVYGILCVIYSGEDFHINISYALGWKELGHSMTVTRIESDRLYELDGEPAFNVYKKYLKIQNDSSFSRNALEFPLMYREYGVDVARIPLKCTPDGTLILGGELNNGDTVRLGYGDPGAILDNVYEAQDRIRLFQPQGIFLYSCMTRKGFWGDDIDIEISPFDKVAHTSGFYTFGEYLRIGTKIYVHNATLIAIGMREKSPVGIPVMALPRLIEKRMSGEISMVERLVNFIQATTGELEKLNHSLAKKALTDDLTRMNNRRRIEEVMEDFVEESKCDNDPIYVFLMDIDYFKRVNDTYGHETGDKVLRKVASVLKKHMHEDCMSGRWGGEEFMIVARHITKTMALDLAETIRKDISEVSYDPVPKLTVSIGIVEMVPTDTVLDLYRRVDKALYQAKKAGRDCVYFGTSDKE</sequence>
<dbReference type="PROSITE" id="PS50887">
    <property type="entry name" value="GGDEF"/>
    <property type="match status" value="1"/>
</dbReference>
<dbReference type="Proteomes" id="UP000184278">
    <property type="component" value="Unassembled WGS sequence"/>
</dbReference>
<dbReference type="GeneID" id="89509934"/>
<dbReference type="PANTHER" id="PTHR45138:SF9">
    <property type="entry name" value="DIGUANYLATE CYCLASE DGCM-RELATED"/>
    <property type="match status" value="1"/>
</dbReference>
<dbReference type="RefSeq" id="WP_073386965.1">
    <property type="nucleotide sequence ID" value="NZ_FQXK01000013.1"/>
</dbReference>
<dbReference type="Pfam" id="PF10442">
    <property type="entry name" value="FIST_C"/>
    <property type="match status" value="1"/>
</dbReference>
<organism evidence="2 3">
    <name type="scientific">Butyrivibrio fibrisolvens DSM 3071</name>
    <dbReference type="NCBI Taxonomy" id="1121131"/>
    <lineage>
        <taxon>Bacteria</taxon>
        <taxon>Bacillati</taxon>
        <taxon>Bacillota</taxon>
        <taxon>Clostridia</taxon>
        <taxon>Lachnospirales</taxon>
        <taxon>Lachnospiraceae</taxon>
        <taxon>Butyrivibrio</taxon>
    </lineage>
</organism>
<dbReference type="STRING" id="1121131.SAMN02745229_01672"/>
<dbReference type="GO" id="GO:0052621">
    <property type="term" value="F:diguanylate cyclase activity"/>
    <property type="evidence" value="ECO:0007669"/>
    <property type="project" value="TreeGrafter"/>
</dbReference>